<feature type="domain" description="Amidohydrolase-related" evidence="2">
    <location>
        <begin position="61"/>
        <end position="394"/>
    </location>
</feature>
<dbReference type="PANTHER" id="PTHR43794">
    <property type="entry name" value="AMINOHYDROLASE SSNA-RELATED"/>
    <property type="match status" value="1"/>
</dbReference>
<comment type="caution">
    <text evidence="3">The sequence shown here is derived from an EMBL/GenBank/DDBJ whole genome shotgun (WGS) entry which is preliminary data.</text>
</comment>
<dbReference type="SUPFAM" id="SSF51338">
    <property type="entry name" value="Composite domain of metallo-dependent hydrolases"/>
    <property type="match status" value="1"/>
</dbReference>
<dbReference type="CDD" id="cd01298">
    <property type="entry name" value="ATZ_TRZ_like"/>
    <property type="match status" value="1"/>
</dbReference>
<evidence type="ECO:0000313" key="4">
    <source>
        <dbReference type="Proteomes" id="UP000535890"/>
    </source>
</evidence>
<sequence>MTDAAVPADLVVTGADLLVLCDDAGRELPGGWVAMTGGLVTGVGTGPPPPAVETLDATGCLVTPGLVNTHHHLYQNLTRSHGPAIRGGLFSWLTTLYPLWAGLDEEASYLAARVGLAELALGGCTTTTDHLYVAPAGGGDLWTAEIVAAREAGMRFHPTRGSMTRSVDDGGLPPRSVVQDDDTVLADSERLVAAHHDPSPASMCRVALAPCSPFSVSPELMTRTAELAERLDVRLHTHLAEDADEEAYCLETFGRRPVEHFEEVGWLGDRSWVAHCLFPSDDEIARLGAAGTGVAHCPSSNAVLGNARICPVPDLRAAGAPVGLGCDGSASNDAASLWLEARQALLVGRLRAGPAAMSARDVLTLATRDGARCLGRDGEIGQLTVGAAADLVVWPRTGLAHAGALTDPVEAWLRCGPTAARDTVVAGRFVVRDARPVATDLDDVLVRHRRAAERIQGVG</sequence>
<dbReference type="InterPro" id="IPR011059">
    <property type="entry name" value="Metal-dep_hydrolase_composite"/>
</dbReference>
<evidence type="ECO:0000256" key="1">
    <source>
        <dbReference type="ARBA" id="ARBA00022801"/>
    </source>
</evidence>
<dbReference type="Pfam" id="PF01979">
    <property type="entry name" value="Amidohydro_1"/>
    <property type="match status" value="1"/>
</dbReference>
<dbReference type="SUPFAM" id="SSF51556">
    <property type="entry name" value="Metallo-dependent hydrolases"/>
    <property type="match status" value="1"/>
</dbReference>
<proteinExistence type="predicted"/>
<dbReference type="RefSeq" id="WP_343053898.1">
    <property type="nucleotide sequence ID" value="NZ_BAABHP010000017.1"/>
</dbReference>
<dbReference type="Gene3D" id="2.30.40.10">
    <property type="entry name" value="Urease, subunit C, domain 1"/>
    <property type="match status" value="1"/>
</dbReference>
<dbReference type="AlphaFoldDB" id="A0A7Y9DU57"/>
<dbReference type="NCBIfam" id="NF006055">
    <property type="entry name" value="PRK08203.1"/>
    <property type="match status" value="1"/>
</dbReference>
<evidence type="ECO:0000313" key="3">
    <source>
        <dbReference type="EMBL" id="NYD35593.1"/>
    </source>
</evidence>
<keyword evidence="4" id="KW-1185">Reference proteome</keyword>
<dbReference type="PANTHER" id="PTHR43794:SF11">
    <property type="entry name" value="AMIDOHYDROLASE-RELATED DOMAIN-CONTAINING PROTEIN"/>
    <property type="match status" value="1"/>
</dbReference>
<dbReference type="Gene3D" id="3.20.20.140">
    <property type="entry name" value="Metal-dependent hydrolases"/>
    <property type="match status" value="1"/>
</dbReference>
<dbReference type="InterPro" id="IPR006680">
    <property type="entry name" value="Amidohydro-rel"/>
</dbReference>
<dbReference type="Proteomes" id="UP000535890">
    <property type="component" value="Unassembled WGS sequence"/>
</dbReference>
<dbReference type="GO" id="GO:0016810">
    <property type="term" value="F:hydrolase activity, acting on carbon-nitrogen (but not peptide) bonds"/>
    <property type="evidence" value="ECO:0007669"/>
    <property type="project" value="InterPro"/>
</dbReference>
<protein>
    <submittedName>
        <fullName evidence="3">Cytosine/adenosine deaminase-related metal-dependent hydrolase</fullName>
    </submittedName>
</protein>
<dbReference type="EMBL" id="JACCBN010000001">
    <property type="protein sequence ID" value="NYD35593.1"/>
    <property type="molecule type" value="Genomic_DNA"/>
</dbReference>
<dbReference type="InterPro" id="IPR050287">
    <property type="entry name" value="MTA/SAH_deaminase"/>
</dbReference>
<keyword evidence="1 3" id="KW-0378">Hydrolase</keyword>
<dbReference type="InterPro" id="IPR032466">
    <property type="entry name" value="Metal_Hydrolase"/>
</dbReference>
<accession>A0A7Y9DU57</accession>
<name>A0A7Y9DU57_9PSEU</name>
<gene>
    <name evidence="3" type="ORF">BJ983_001695</name>
</gene>
<evidence type="ECO:0000259" key="2">
    <source>
        <dbReference type="Pfam" id="PF01979"/>
    </source>
</evidence>
<organism evidence="3 4">
    <name type="scientific">Actinomycetospora corticicola</name>
    <dbReference type="NCBI Taxonomy" id="663602"/>
    <lineage>
        <taxon>Bacteria</taxon>
        <taxon>Bacillati</taxon>
        <taxon>Actinomycetota</taxon>
        <taxon>Actinomycetes</taxon>
        <taxon>Pseudonocardiales</taxon>
        <taxon>Pseudonocardiaceae</taxon>
        <taxon>Actinomycetospora</taxon>
    </lineage>
</organism>
<reference evidence="3 4" key="1">
    <citation type="submission" date="2020-07" db="EMBL/GenBank/DDBJ databases">
        <title>Sequencing the genomes of 1000 actinobacteria strains.</title>
        <authorList>
            <person name="Klenk H.-P."/>
        </authorList>
    </citation>
    <scope>NUCLEOTIDE SEQUENCE [LARGE SCALE GENOMIC DNA]</scope>
    <source>
        <strain evidence="3 4">DSM 45772</strain>
    </source>
</reference>